<dbReference type="AlphaFoldDB" id="A0AAN6VNR3"/>
<comment type="caution">
    <text evidence="2">The sequence shown here is derived from an EMBL/GenBank/DDBJ whole genome shotgun (WGS) entry which is preliminary data.</text>
</comment>
<dbReference type="InterPro" id="IPR000719">
    <property type="entry name" value="Prot_kinase_dom"/>
</dbReference>
<dbReference type="Gene3D" id="1.10.510.10">
    <property type="entry name" value="Transferase(Phosphotransferase) domain 1"/>
    <property type="match status" value="1"/>
</dbReference>
<dbReference type="PANTHER" id="PTHR37542:SF3">
    <property type="entry name" value="PRION-INHIBITION AND PROPAGATION HELO DOMAIN-CONTAINING PROTEIN"/>
    <property type="match status" value="1"/>
</dbReference>
<reference evidence="2" key="1">
    <citation type="journal article" date="2023" name="Mol. Phylogenet. Evol.">
        <title>Genome-scale phylogeny and comparative genomics of the fungal order Sordariales.</title>
        <authorList>
            <person name="Hensen N."/>
            <person name="Bonometti L."/>
            <person name="Westerberg I."/>
            <person name="Brannstrom I.O."/>
            <person name="Guillou S."/>
            <person name="Cros-Aarteil S."/>
            <person name="Calhoun S."/>
            <person name="Haridas S."/>
            <person name="Kuo A."/>
            <person name="Mondo S."/>
            <person name="Pangilinan J."/>
            <person name="Riley R."/>
            <person name="LaButti K."/>
            <person name="Andreopoulos B."/>
            <person name="Lipzen A."/>
            <person name="Chen C."/>
            <person name="Yan M."/>
            <person name="Daum C."/>
            <person name="Ng V."/>
            <person name="Clum A."/>
            <person name="Steindorff A."/>
            <person name="Ohm R.A."/>
            <person name="Martin F."/>
            <person name="Silar P."/>
            <person name="Natvig D.O."/>
            <person name="Lalanne C."/>
            <person name="Gautier V."/>
            <person name="Ament-Velasquez S.L."/>
            <person name="Kruys A."/>
            <person name="Hutchinson M.I."/>
            <person name="Powell A.J."/>
            <person name="Barry K."/>
            <person name="Miller A.N."/>
            <person name="Grigoriev I.V."/>
            <person name="Debuchy R."/>
            <person name="Gladieux P."/>
            <person name="Hiltunen Thoren M."/>
            <person name="Johannesson H."/>
        </authorList>
    </citation>
    <scope>NUCLEOTIDE SEQUENCE</scope>
    <source>
        <strain evidence="2">CBS 538.74</strain>
    </source>
</reference>
<accession>A0AAN6VNR3</accession>
<keyword evidence="3" id="KW-1185">Reference proteome</keyword>
<sequence>MADPPSISAAIAGLLPVINEGFVLIRDVFVADRKSRFYLGRVELQRTVMYGWEETWVDPLGLPEKKLQRFAEVTPLLARGILQQLVFLLRTFTDPEKLKVRYGIAVEKVGKLQRLDDLAREMKRVSSYLYTIDSRFSTKDLAAFQEHRLRLLDFFRSIRYTVLGGDTEMGELIERLKEFNRNLQLFTTPETRDVVTRTIFQLVAKDVAKDIDRTKRLEEAANYEAKHAIDQGEKENYDDLAKFANFSMAMQGANPDMSRKKIFRIDDFAFDSPYHLDKNATLARLFDYPTKYQSRLVLVEWVTVKRGVSSTAILQTLDETKVTWYILHAVKPDKLLLPATIGLIFDESSPRSIGIVFQLPSHIRGNLPTRPVSGRAGQHGERVVRSPKAIAAQRMPTSLRQLILKQYPKGIDLGIRFKLAQQLLDAVHLMHTARFTHRNIRPDNIIFFPSSTGTHSDPDPSNLDYTNPLLLGFHGARLETTFSPSATDTAAPAPTWTQPAGLKPILKNAAHRIAHAPPSRDIVVIDCYMHRDWRLAAGTHAPYRRQYDLYSVGCVLLELGLWATLDNVCGQDIGRRAPLADAAANAAVKESAAGGVVVVAEKDVWKDAETVREAARGLDVITGSVYAEVTRTCLSLKPISGDVLDLERRLAATLAQIAA</sequence>
<protein>
    <recommendedName>
        <fullName evidence="1">Protein kinase domain-containing protein</fullName>
    </recommendedName>
</protein>
<proteinExistence type="predicted"/>
<reference evidence="2" key="2">
    <citation type="submission" date="2023-05" db="EMBL/GenBank/DDBJ databases">
        <authorList>
            <consortium name="Lawrence Berkeley National Laboratory"/>
            <person name="Steindorff A."/>
            <person name="Hensen N."/>
            <person name="Bonometti L."/>
            <person name="Westerberg I."/>
            <person name="Brannstrom I.O."/>
            <person name="Guillou S."/>
            <person name="Cros-Aarteil S."/>
            <person name="Calhoun S."/>
            <person name="Haridas S."/>
            <person name="Kuo A."/>
            <person name="Mondo S."/>
            <person name="Pangilinan J."/>
            <person name="Riley R."/>
            <person name="Labutti K."/>
            <person name="Andreopoulos B."/>
            <person name="Lipzen A."/>
            <person name="Chen C."/>
            <person name="Yanf M."/>
            <person name="Daum C."/>
            <person name="Ng V."/>
            <person name="Clum A."/>
            <person name="Ohm R."/>
            <person name="Martin F."/>
            <person name="Silar P."/>
            <person name="Natvig D."/>
            <person name="Lalanne C."/>
            <person name="Gautier V."/>
            <person name="Ament-Velasquez S.L."/>
            <person name="Kruys A."/>
            <person name="Hutchinson M.I."/>
            <person name="Powell A.J."/>
            <person name="Barry K."/>
            <person name="Miller A.N."/>
            <person name="Grigoriev I.V."/>
            <person name="Debuchy R."/>
            <person name="Gladieux P."/>
            <person name="Thoren M.H."/>
            <person name="Johannesson H."/>
        </authorList>
    </citation>
    <scope>NUCLEOTIDE SEQUENCE</scope>
    <source>
        <strain evidence="2">CBS 538.74</strain>
    </source>
</reference>
<dbReference type="GO" id="GO:0005524">
    <property type="term" value="F:ATP binding"/>
    <property type="evidence" value="ECO:0007669"/>
    <property type="project" value="InterPro"/>
</dbReference>
<evidence type="ECO:0000313" key="3">
    <source>
        <dbReference type="Proteomes" id="UP001302745"/>
    </source>
</evidence>
<dbReference type="InterPro" id="IPR011009">
    <property type="entry name" value="Kinase-like_dom_sf"/>
</dbReference>
<evidence type="ECO:0000259" key="1">
    <source>
        <dbReference type="PROSITE" id="PS50011"/>
    </source>
</evidence>
<feature type="domain" description="Protein kinase" evidence="1">
    <location>
        <begin position="259"/>
        <end position="659"/>
    </location>
</feature>
<evidence type="ECO:0000313" key="2">
    <source>
        <dbReference type="EMBL" id="KAK4154534.1"/>
    </source>
</evidence>
<name>A0AAN6VNR3_9PEZI</name>
<dbReference type="SUPFAM" id="SSF56112">
    <property type="entry name" value="Protein kinase-like (PK-like)"/>
    <property type="match status" value="1"/>
</dbReference>
<dbReference type="EMBL" id="MU856909">
    <property type="protein sequence ID" value="KAK4154534.1"/>
    <property type="molecule type" value="Genomic_DNA"/>
</dbReference>
<dbReference type="Proteomes" id="UP001302745">
    <property type="component" value="Unassembled WGS sequence"/>
</dbReference>
<dbReference type="InterPro" id="IPR038305">
    <property type="entry name" value="HeLo_sf"/>
</dbReference>
<dbReference type="PANTHER" id="PTHR37542">
    <property type="entry name" value="HELO DOMAIN-CONTAINING PROTEIN-RELATED"/>
    <property type="match status" value="1"/>
</dbReference>
<dbReference type="Gene3D" id="1.20.120.1020">
    <property type="entry name" value="Prion-inhibition and propagation, HeLo domain"/>
    <property type="match status" value="1"/>
</dbReference>
<gene>
    <name evidence="2" type="ORF">C8A00DRAFT_32659</name>
</gene>
<organism evidence="2 3">
    <name type="scientific">Chaetomidium leptoderma</name>
    <dbReference type="NCBI Taxonomy" id="669021"/>
    <lineage>
        <taxon>Eukaryota</taxon>
        <taxon>Fungi</taxon>
        <taxon>Dikarya</taxon>
        <taxon>Ascomycota</taxon>
        <taxon>Pezizomycotina</taxon>
        <taxon>Sordariomycetes</taxon>
        <taxon>Sordariomycetidae</taxon>
        <taxon>Sordariales</taxon>
        <taxon>Chaetomiaceae</taxon>
        <taxon>Chaetomidium</taxon>
    </lineage>
</organism>
<dbReference type="GO" id="GO:0004672">
    <property type="term" value="F:protein kinase activity"/>
    <property type="evidence" value="ECO:0007669"/>
    <property type="project" value="InterPro"/>
</dbReference>
<dbReference type="PROSITE" id="PS50011">
    <property type="entry name" value="PROTEIN_KINASE_DOM"/>
    <property type="match status" value="1"/>
</dbReference>